<evidence type="ECO:0000256" key="1">
    <source>
        <dbReference type="ARBA" id="ARBA00004123"/>
    </source>
</evidence>
<dbReference type="GeneID" id="111250255"/>
<dbReference type="RefSeq" id="XP_022660907.1">
    <property type="nucleotide sequence ID" value="XM_022805172.1"/>
</dbReference>
<sequence length="747" mass="83423">MRDDQRPYLGVWGYVKSSDENNRGTVDCQPGPSRGGRIVTITPENLHPLYSPPVGVQVQGIPPIHPPVASIHSTMSACGMNLPVHPGGPVNLPGHPGHPGLVGPPGLTSTTNTGALSGLGPNPHGYHRPSVDHLPSLHHAGAQLQQQQQQQQLAIAGQLPPQQHMLGDLAGVGQSVSQQTDEQPEEEEDDIIDDVDDGPADDSSHSGSICKGGPPGGESSRKEQHRLLTLEQKRELIRMSEEERVKARDLMELFSIGKTQVYAILKQRNHIKEEYSQAKNDHEKQAKRKVRFTGNEDIDDIVHRWYVGAKSKNMFVTGTQVKEHAKVVADALGRRSFKASNGWLECFRKRHNIVIPRSKNAKDNARFIMPEHGELSTLQSLWTQQLQMHICDYSEANIYCLDVTTLHYQATPRCINSCLGDALYPPGPKLSLLLCASASGEKELPLIVGSAQLLPQFINRMKIIFRRSQTQDGEISPECIEEYIRMLSERMRRENRSIVLFLLLPPRAHFVLGKHFANVKLVHWQQVTASTQPMQQGVFHRFKLSYRILALRNMIANGGPQAISLVDALQYIARVWHVHILEVSIRKAFYKAGFPVYLQNSFDNLNRTETDIAEELRELQRLVGVYSGDCGSELARDYVELERAVEQGGYVETSTAHHLNYGGYTASSSLTDEYGNLFGVGHNEDPLALSPAISSYQGALLELRRLQQFSLKVNDYELQEILFNARCAAEDRNAARMIAEKYLNIMQ</sequence>
<feature type="compositionally biased region" description="Low complexity" evidence="4">
    <location>
        <begin position="97"/>
        <end position="107"/>
    </location>
</feature>
<dbReference type="SMART" id="SM00674">
    <property type="entry name" value="CENPB"/>
    <property type="match status" value="1"/>
</dbReference>
<dbReference type="Pfam" id="PF03221">
    <property type="entry name" value="HTH_Tnp_Tc5"/>
    <property type="match status" value="1"/>
</dbReference>
<dbReference type="PANTHER" id="PTHR19303:SF73">
    <property type="entry name" value="PROTEIN PDC2"/>
    <property type="match status" value="1"/>
</dbReference>
<evidence type="ECO:0000256" key="4">
    <source>
        <dbReference type="SAM" id="MobiDB-lite"/>
    </source>
</evidence>
<feature type="compositionally biased region" description="Acidic residues" evidence="4">
    <location>
        <begin position="182"/>
        <end position="200"/>
    </location>
</feature>
<comment type="subcellular location">
    <subcellularLocation>
        <location evidence="1">Nucleus</location>
    </subcellularLocation>
</comment>
<dbReference type="PANTHER" id="PTHR19303">
    <property type="entry name" value="TRANSPOSON"/>
    <property type="match status" value="1"/>
</dbReference>
<dbReference type="Proteomes" id="UP000594260">
    <property type="component" value="Unplaced"/>
</dbReference>
<dbReference type="Pfam" id="PF03184">
    <property type="entry name" value="DDE_1"/>
    <property type="match status" value="1"/>
</dbReference>
<feature type="coiled-coil region" evidence="3">
    <location>
        <begin position="230"/>
        <end position="288"/>
    </location>
</feature>
<dbReference type="AlphaFoldDB" id="A0A7M7K329"/>
<dbReference type="Gene3D" id="1.10.10.60">
    <property type="entry name" value="Homeodomain-like"/>
    <property type="match status" value="2"/>
</dbReference>
<reference evidence="6" key="1">
    <citation type="submission" date="2021-01" db="UniProtKB">
        <authorList>
            <consortium name="EnsemblMetazoa"/>
        </authorList>
    </citation>
    <scope>IDENTIFICATION</scope>
</reference>
<dbReference type="InterPro" id="IPR004875">
    <property type="entry name" value="DDE_SF_endonuclease_dom"/>
</dbReference>
<dbReference type="InParanoid" id="A0A7M7K329"/>
<organism evidence="6 7">
    <name type="scientific">Varroa destructor</name>
    <name type="common">Honeybee mite</name>
    <dbReference type="NCBI Taxonomy" id="109461"/>
    <lineage>
        <taxon>Eukaryota</taxon>
        <taxon>Metazoa</taxon>
        <taxon>Ecdysozoa</taxon>
        <taxon>Arthropoda</taxon>
        <taxon>Chelicerata</taxon>
        <taxon>Arachnida</taxon>
        <taxon>Acari</taxon>
        <taxon>Parasitiformes</taxon>
        <taxon>Mesostigmata</taxon>
        <taxon>Gamasina</taxon>
        <taxon>Dermanyssoidea</taxon>
        <taxon>Varroidae</taxon>
        <taxon>Varroa</taxon>
    </lineage>
</organism>
<dbReference type="OMA" id="EANIYCL"/>
<proteinExistence type="predicted"/>
<feature type="region of interest" description="Disordered" evidence="4">
    <location>
        <begin position="97"/>
        <end position="134"/>
    </location>
</feature>
<protein>
    <recommendedName>
        <fullName evidence="5">HTH CENPB-type domain-containing protein</fullName>
    </recommendedName>
</protein>
<keyword evidence="2" id="KW-0238">DNA-binding</keyword>
<dbReference type="InterPro" id="IPR006600">
    <property type="entry name" value="HTH_CenpB_DNA-bd_dom"/>
</dbReference>
<evidence type="ECO:0000256" key="2">
    <source>
        <dbReference type="ARBA" id="ARBA00023125"/>
    </source>
</evidence>
<evidence type="ECO:0000256" key="3">
    <source>
        <dbReference type="SAM" id="Coils"/>
    </source>
</evidence>
<evidence type="ECO:0000313" key="6">
    <source>
        <dbReference type="EnsemblMetazoa" id="XP_022660907"/>
    </source>
</evidence>
<dbReference type="GO" id="GO:0005634">
    <property type="term" value="C:nucleus"/>
    <property type="evidence" value="ECO:0007669"/>
    <property type="project" value="UniProtKB-SubCell"/>
</dbReference>
<accession>A0A7M7K329</accession>
<dbReference type="OrthoDB" id="6511670at2759"/>
<feature type="domain" description="HTH CENPB-type" evidence="5">
    <location>
        <begin position="286"/>
        <end position="357"/>
    </location>
</feature>
<name>A0A7M7K329_VARDE</name>
<dbReference type="KEGG" id="vde:111250255"/>
<dbReference type="PROSITE" id="PS51253">
    <property type="entry name" value="HTH_CENPB"/>
    <property type="match status" value="1"/>
</dbReference>
<dbReference type="GO" id="GO:0003677">
    <property type="term" value="F:DNA binding"/>
    <property type="evidence" value="ECO:0007669"/>
    <property type="project" value="UniProtKB-KW"/>
</dbReference>
<keyword evidence="7" id="KW-1185">Reference proteome</keyword>
<dbReference type="EnsemblMetazoa" id="XM_022805172">
    <property type="protein sequence ID" value="XP_022660907"/>
    <property type="gene ID" value="LOC111250255"/>
</dbReference>
<dbReference type="InterPro" id="IPR009057">
    <property type="entry name" value="Homeodomain-like_sf"/>
</dbReference>
<dbReference type="SUPFAM" id="SSF46689">
    <property type="entry name" value="Homeodomain-like"/>
    <property type="match status" value="2"/>
</dbReference>
<evidence type="ECO:0000313" key="7">
    <source>
        <dbReference type="Proteomes" id="UP000594260"/>
    </source>
</evidence>
<dbReference type="InterPro" id="IPR050863">
    <property type="entry name" value="CenT-Element_Derived"/>
</dbReference>
<feature type="region of interest" description="Disordered" evidence="4">
    <location>
        <begin position="172"/>
        <end position="223"/>
    </location>
</feature>
<evidence type="ECO:0000259" key="5">
    <source>
        <dbReference type="PROSITE" id="PS51253"/>
    </source>
</evidence>
<keyword evidence="3" id="KW-0175">Coiled coil</keyword>